<evidence type="ECO:0000256" key="8">
    <source>
        <dbReference type="ARBA" id="ARBA00039409"/>
    </source>
</evidence>
<reference evidence="11" key="2">
    <citation type="submission" date="2004-02" db="EMBL/GenBank/DDBJ databases">
        <authorList>
            <consortium name="Genoscope"/>
            <consortium name="Whitehead Institute Centre for Genome Research"/>
        </authorList>
    </citation>
    <scope>NUCLEOTIDE SEQUENCE</scope>
</reference>
<dbReference type="InterPro" id="IPR019734">
    <property type="entry name" value="TPR_rpt"/>
</dbReference>
<evidence type="ECO:0000256" key="7">
    <source>
        <dbReference type="ARBA" id="ARBA00023230"/>
    </source>
</evidence>
<gene>
    <name evidence="11" type="ORF">GSTENG00026104001</name>
</gene>
<dbReference type="OMA" id="AQAYKIC"/>
<name>Q4S0B3_TETNG</name>
<evidence type="ECO:0000256" key="2">
    <source>
        <dbReference type="ARBA" id="ARBA00022729"/>
    </source>
</evidence>
<evidence type="ECO:0000313" key="11">
    <source>
        <dbReference type="EMBL" id="CAG05919.1"/>
    </source>
</evidence>
<dbReference type="Pfam" id="PF00226">
    <property type="entry name" value="DnaJ"/>
    <property type="match status" value="1"/>
</dbReference>
<dbReference type="GO" id="GO:0051787">
    <property type="term" value="F:misfolded protein binding"/>
    <property type="evidence" value="ECO:0007669"/>
    <property type="project" value="TreeGrafter"/>
</dbReference>
<dbReference type="GO" id="GO:0051087">
    <property type="term" value="F:protein-folding chaperone binding"/>
    <property type="evidence" value="ECO:0007669"/>
    <property type="project" value="TreeGrafter"/>
</dbReference>
<keyword evidence="2" id="KW-0732">Signal</keyword>
<feature type="repeat" description="TPR" evidence="9">
    <location>
        <begin position="209"/>
        <end position="242"/>
    </location>
</feature>
<dbReference type="STRING" id="99883.ENSTNIP00000016981"/>
<accession>Q4S0B3</accession>
<dbReference type="PANTHER" id="PTHR44140">
    <property type="entry name" value="LD25575P"/>
    <property type="match status" value="1"/>
</dbReference>
<dbReference type="EMBL" id="CAAE01014781">
    <property type="protein sequence ID" value="CAG05919.1"/>
    <property type="molecule type" value="Genomic_DNA"/>
</dbReference>
<dbReference type="GO" id="GO:0034975">
    <property type="term" value="P:protein folding in endoplasmic reticulum"/>
    <property type="evidence" value="ECO:0007669"/>
    <property type="project" value="TreeGrafter"/>
</dbReference>
<dbReference type="InterPro" id="IPR011990">
    <property type="entry name" value="TPR-like_helical_dom_sf"/>
</dbReference>
<dbReference type="Pfam" id="PF14559">
    <property type="entry name" value="TPR_19"/>
    <property type="match status" value="1"/>
</dbReference>
<evidence type="ECO:0000256" key="6">
    <source>
        <dbReference type="ARBA" id="ARBA00023157"/>
    </source>
</evidence>
<dbReference type="SUPFAM" id="SSF48452">
    <property type="entry name" value="TPR-like"/>
    <property type="match status" value="1"/>
</dbReference>
<dbReference type="PRINTS" id="PR00625">
    <property type="entry name" value="JDOMAIN"/>
</dbReference>
<sequence length="370" mass="42826">LKSNPSDKEEREAQSQLQRSDEIQRLLAQAHHSHSSRDCRTAVALLDTVIETCIWDVASREMRAECLIEMGEMGKAISDLKATSKLKNDNTQAFYTLSTIYYALGDHEMSLNEVRECLKLDPDHKQCYSHYKKVRKLNKQIVSAEELIQEQRYEDAVNKYEAVMKTEPNVQHFTVLAKERICHALAQGEQASRAISVCSEVLQSDPENVNALKDRAEAYIQEEHYEEAIRDYETASKHSENDRQIKEGLERAQRLLKQSKKRDYYKILGVKRSAQKKEIIRAYRKLAQQWHPDNFQDPEEKKKAEKKFIDIAQAKEVLTDPEMRTKFDHGEDPMDPESQQHHNFHGGFHGFQGFNPFGSSGPFSFKFGFN</sequence>
<feature type="non-terminal residue" evidence="11">
    <location>
        <position position="1"/>
    </location>
</feature>
<proteinExistence type="predicted"/>
<dbReference type="Gene3D" id="1.25.40.10">
    <property type="entry name" value="Tetratricopeptide repeat domain"/>
    <property type="match status" value="1"/>
</dbReference>
<keyword evidence="5" id="KW-0256">Endoplasmic reticulum</keyword>
<dbReference type="HOGENOM" id="CLU_015935_0_0_1"/>
<dbReference type="PROSITE" id="PS50076">
    <property type="entry name" value="DNAJ_2"/>
    <property type="match status" value="1"/>
</dbReference>
<dbReference type="AlphaFoldDB" id="Q4S0B3"/>
<organism evidence="11">
    <name type="scientific">Tetraodon nigroviridis</name>
    <name type="common">Spotted green pufferfish</name>
    <name type="synonym">Chelonodon nigroviridis</name>
    <dbReference type="NCBI Taxonomy" id="99883"/>
    <lineage>
        <taxon>Eukaryota</taxon>
        <taxon>Metazoa</taxon>
        <taxon>Chordata</taxon>
        <taxon>Craniata</taxon>
        <taxon>Vertebrata</taxon>
        <taxon>Euteleostomi</taxon>
        <taxon>Actinopterygii</taxon>
        <taxon>Neopterygii</taxon>
        <taxon>Teleostei</taxon>
        <taxon>Neoteleostei</taxon>
        <taxon>Acanthomorphata</taxon>
        <taxon>Eupercaria</taxon>
        <taxon>Tetraodontiformes</taxon>
        <taxon>Tetradontoidea</taxon>
        <taxon>Tetraodontidae</taxon>
        <taxon>Tetraodon</taxon>
    </lineage>
</organism>
<feature type="repeat" description="TPR" evidence="9">
    <location>
        <begin position="91"/>
        <end position="124"/>
    </location>
</feature>
<evidence type="ECO:0000313" key="13">
    <source>
        <dbReference type="Proteomes" id="UP000007303"/>
    </source>
</evidence>
<dbReference type="Proteomes" id="UP000007303">
    <property type="component" value="Unassembled WGS sequence"/>
</dbReference>
<keyword evidence="6" id="KW-1015">Disulfide bond</keyword>
<dbReference type="FunFam" id="1.10.287.110:FF:000015">
    <property type="entry name" value="dnaJ homolog subfamily C member 3"/>
    <property type="match status" value="1"/>
</dbReference>
<dbReference type="InterPro" id="IPR036869">
    <property type="entry name" value="J_dom_sf"/>
</dbReference>
<dbReference type="Gene3D" id="1.10.287.110">
    <property type="entry name" value="DnaJ domain"/>
    <property type="match status" value="1"/>
</dbReference>
<evidence type="ECO:0000259" key="10">
    <source>
        <dbReference type="PROSITE" id="PS50076"/>
    </source>
</evidence>
<dbReference type="PROSITE" id="PS50005">
    <property type="entry name" value="TPR"/>
    <property type="match status" value="2"/>
</dbReference>
<feature type="domain" description="J" evidence="10">
    <location>
        <begin position="263"/>
        <end position="331"/>
    </location>
</feature>
<dbReference type="PANTHER" id="PTHR44140:SF3">
    <property type="entry name" value="DNAJ HOMOLOG SUBFAMILY C MEMBER 3"/>
    <property type="match status" value="1"/>
</dbReference>
<evidence type="ECO:0000256" key="1">
    <source>
        <dbReference type="ARBA" id="ARBA00004240"/>
    </source>
</evidence>
<evidence type="ECO:0000256" key="4">
    <source>
        <dbReference type="ARBA" id="ARBA00022803"/>
    </source>
</evidence>
<comment type="subcellular location">
    <subcellularLocation>
        <location evidence="1">Endoplasmic reticulum</location>
    </subcellularLocation>
</comment>
<dbReference type="GO" id="GO:0005783">
    <property type="term" value="C:endoplasmic reticulum"/>
    <property type="evidence" value="ECO:0007669"/>
    <property type="project" value="UniProtKB-SubCell"/>
</dbReference>
<evidence type="ECO:0000256" key="9">
    <source>
        <dbReference type="PROSITE-ProRule" id="PRU00339"/>
    </source>
</evidence>
<dbReference type="GO" id="GO:0006986">
    <property type="term" value="P:response to unfolded protein"/>
    <property type="evidence" value="ECO:0007669"/>
    <property type="project" value="UniProtKB-KW"/>
</dbReference>
<dbReference type="GeneTree" id="ENSGT00940000165805"/>
<dbReference type="CDD" id="cd06257">
    <property type="entry name" value="DnaJ"/>
    <property type="match status" value="1"/>
</dbReference>
<dbReference type="InterPro" id="IPR001623">
    <property type="entry name" value="DnaJ_domain"/>
</dbReference>
<reference evidence="11 13" key="1">
    <citation type="journal article" date="2004" name="Nature">
        <title>Genome duplication in the teleost fish Tetraodon nigroviridis reveals the early vertebrate proto-karyotype.</title>
        <authorList>
            <person name="Jaillon O."/>
            <person name="Aury J.-M."/>
            <person name="Brunet F."/>
            <person name="Petit J.-L."/>
            <person name="Stange-Thomann N."/>
            <person name="Mauceli E."/>
            <person name="Bouneau L."/>
            <person name="Fischer C."/>
            <person name="Ozouf-Costaz C."/>
            <person name="Bernot A."/>
            <person name="Nicaud S."/>
            <person name="Jaffe D."/>
            <person name="Fisher S."/>
            <person name="Lutfalla G."/>
            <person name="Dossat C."/>
            <person name="Segurens B."/>
            <person name="Dasilva C."/>
            <person name="Salanoubat M."/>
            <person name="Levy M."/>
            <person name="Boudet N."/>
            <person name="Castellano S."/>
            <person name="Anthouard V."/>
            <person name="Jubin C."/>
            <person name="Castelli V."/>
            <person name="Katinka M."/>
            <person name="Vacherie B."/>
            <person name="Biemont C."/>
            <person name="Skalli Z."/>
            <person name="Cattolico L."/>
            <person name="Poulain J."/>
            <person name="De Berardinis V."/>
            <person name="Cruaud C."/>
            <person name="Duprat S."/>
            <person name="Brottier P."/>
            <person name="Coutanceau J.-P."/>
            <person name="Gouzy J."/>
            <person name="Parra G."/>
            <person name="Lardier G."/>
            <person name="Chapple C."/>
            <person name="McKernan K.J."/>
            <person name="McEwan P."/>
            <person name="Bosak S."/>
            <person name="Kellis M."/>
            <person name="Volff J.-N."/>
            <person name="Guigo R."/>
            <person name="Zody M.C."/>
            <person name="Mesirov J."/>
            <person name="Lindblad-Toh K."/>
            <person name="Birren B."/>
            <person name="Nusbaum C."/>
            <person name="Kahn D."/>
            <person name="Robinson-Rechavi M."/>
            <person name="Laudet V."/>
            <person name="Schachter V."/>
            <person name="Quetier F."/>
            <person name="Saurin W."/>
            <person name="Scarpelli C."/>
            <person name="Wincker P."/>
            <person name="Lander E.S."/>
            <person name="Weissenbach J."/>
            <person name="Roest Crollius H."/>
        </authorList>
    </citation>
    <scope>NUCLEOTIDE SEQUENCE [LARGE SCALE GENOMIC DNA]</scope>
</reference>
<dbReference type="Pfam" id="PF13181">
    <property type="entry name" value="TPR_8"/>
    <property type="match status" value="1"/>
</dbReference>
<dbReference type="SMART" id="SM00271">
    <property type="entry name" value="DnaJ"/>
    <property type="match status" value="1"/>
</dbReference>
<keyword evidence="3" id="KW-0677">Repeat</keyword>
<reference evidence="12" key="3">
    <citation type="submission" date="2025-05" db="UniProtKB">
        <authorList>
            <consortium name="Ensembl"/>
        </authorList>
    </citation>
    <scope>IDENTIFICATION</scope>
</reference>
<protein>
    <recommendedName>
        <fullName evidence="8">DnaJ homolog subfamily C member 3</fullName>
    </recommendedName>
</protein>
<evidence type="ECO:0000256" key="3">
    <source>
        <dbReference type="ARBA" id="ARBA00022737"/>
    </source>
</evidence>
<dbReference type="OrthoDB" id="1726119at2759"/>
<dbReference type="SMART" id="SM00028">
    <property type="entry name" value="TPR"/>
    <property type="match status" value="3"/>
</dbReference>
<dbReference type="InterPro" id="IPR051727">
    <property type="entry name" value="DnaJ_C3_Co-chaperones"/>
</dbReference>
<dbReference type="SUPFAM" id="SSF46565">
    <property type="entry name" value="Chaperone J-domain"/>
    <property type="match status" value="1"/>
</dbReference>
<dbReference type="Ensembl" id="ENSTNIT00000017196.1">
    <property type="protein sequence ID" value="ENSTNIP00000016981.1"/>
    <property type="gene ID" value="ENSTNIG00000013974.1"/>
</dbReference>
<evidence type="ECO:0000256" key="5">
    <source>
        <dbReference type="ARBA" id="ARBA00022824"/>
    </source>
</evidence>
<keyword evidence="4 9" id="KW-0802">TPR repeat</keyword>
<keyword evidence="7" id="KW-0834">Unfolded protein response</keyword>
<dbReference type="KEGG" id="tng:GSTEN00026104G001"/>
<keyword evidence="13" id="KW-1185">Reference proteome</keyword>
<evidence type="ECO:0000313" key="12">
    <source>
        <dbReference type="Ensembl" id="ENSTNIP00000016981.1"/>
    </source>
</evidence>